<evidence type="ECO:0000313" key="3">
    <source>
        <dbReference type="Proteomes" id="UP001397290"/>
    </source>
</evidence>
<organism evidence="2 3">
    <name type="scientific">Beauveria asiatica</name>
    <dbReference type="NCBI Taxonomy" id="1069075"/>
    <lineage>
        <taxon>Eukaryota</taxon>
        <taxon>Fungi</taxon>
        <taxon>Dikarya</taxon>
        <taxon>Ascomycota</taxon>
        <taxon>Pezizomycotina</taxon>
        <taxon>Sordariomycetes</taxon>
        <taxon>Hypocreomycetidae</taxon>
        <taxon>Hypocreales</taxon>
        <taxon>Cordycipitaceae</taxon>
        <taxon>Beauveria</taxon>
    </lineage>
</organism>
<evidence type="ECO:0000313" key="2">
    <source>
        <dbReference type="EMBL" id="KAK8146296.1"/>
    </source>
</evidence>
<feature type="compositionally biased region" description="Basic and acidic residues" evidence="1">
    <location>
        <begin position="225"/>
        <end position="234"/>
    </location>
</feature>
<dbReference type="Proteomes" id="UP001397290">
    <property type="component" value="Unassembled WGS sequence"/>
</dbReference>
<accession>A0AAW0RWU7</accession>
<sequence>MNFNPNFHEQPVGNWPMEPAQSMHSNAMSMGQMQSGMVPMEQMQSGMMTTGQMQSGMVPMSQAQSMQLDAMSIQQRQAQSIQFDAMSIEQRHFCLMNMEQMQGQAQNSNRSQNIDFTAQVTSTQTSSLQYSSQQYQGIQTTHMRADQQQSRHRSTRQIAQGGRNSGPDKQSQPRTRAEIDASIMRLRAEGKLHEGNRAALIELSHKAVALQQELDQFLQREKLERYRGNEEPARQSRRQSRKTVDHVESSRTQRRRRRTAAAAAAAANKTSPELLSGESRHELTFSPGPDTDRTSPITPLGASGNDFTISPARGAVCINPSALATTTTITAEPVQQQSSTNGGTLLPGAAASNASAAAVPETVSTPQQAPTSSLMLPPGAVFINSSSPATTTATAPSAAVAAEASADAIENAADHLALAPILQFLNSTENTDEQARLPEATDAAKEEPLPPMDWNADLFGDENLSPMDWNADLFGNEHLSPPMDSNAGLFGNEHLSPPMDSNAGLFGNEPVPPMDQDDELGGTEEYIHGQDLSEMLEEAIERRQAEAETEDCEMW</sequence>
<dbReference type="EMBL" id="JAAHCF010000219">
    <property type="protein sequence ID" value="KAK8146296.1"/>
    <property type="molecule type" value="Genomic_DNA"/>
</dbReference>
<feature type="region of interest" description="Disordered" evidence="1">
    <location>
        <begin position="225"/>
        <end position="302"/>
    </location>
</feature>
<reference evidence="2 3" key="1">
    <citation type="submission" date="2020-02" db="EMBL/GenBank/DDBJ databases">
        <title>Comparative genomics of the hypocrealean fungal genus Beauvera.</title>
        <authorList>
            <person name="Showalter D.N."/>
            <person name="Bushley K.E."/>
            <person name="Rehner S.A."/>
        </authorList>
    </citation>
    <scope>NUCLEOTIDE SEQUENCE [LARGE SCALE GENOMIC DNA]</scope>
    <source>
        <strain evidence="2 3">ARSEF4384</strain>
    </source>
</reference>
<feature type="compositionally biased region" description="Low complexity" evidence="1">
    <location>
        <begin position="131"/>
        <end position="141"/>
    </location>
</feature>
<feature type="compositionally biased region" description="Basic and acidic residues" evidence="1">
    <location>
        <begin position="242"/>
        <end position="251"/>
    </location>
</feature>
<name>A0AAW0RWU7_9HYPO</name>
<dbReference type="AlphaFoldDB" id="A0AAW0RWU7"/>
<proteinExistence type="predicted"/>
<gene>
    <name evidence="2" type="ORF">G3M48_003282</name>
</gene>
<protein>
    <submittedName>
        <fullName evidence="2">Uncharacterized protein</fullName>
    </submittedName>
</protein>
<evidence type="ECO:0000256" key="1">
    <source>
        <dbReference type="SAM" id="MobiDB-lite"/>
    </source>
</evidence>
<comment type="caution">
    <text evidence="2">The sequence shown here is derived from an EMBL/GenBank/DDBJ whole genome shotgun (WGS) entry which is preliminary data.</text>
</comment>
<feature type="region of interest" description="Disordered" evidence="1">
    <location>
        <begin position="131"/>
        <end position="176"/>
    </location>
</feature>
<keyword evidence="3" id="KW-1185">Reference proteome</keyword>